<comment type="caution">
    <text evidence="1">The sequence shown here is derived from an EMBL/GenBank/DDBJ whole genome shotgun (WGS) entry which is preliminary data.</text>
</comment>
<proteinExistence type="predicted"/>
<dbReference type="AlphaFoldDB" id="X1AC71"/>
<reference evidence="1" key="1">
    <citation type="journal article" date="2014" name="Front. Microbiol.">
        <title>High frequency of phylogenetically diverse reductive dehalogenase-homologous genes in deep subseafloor sedimentary metagenomes.</title>
        <authorList>
            <person name="Kawai M."/>
            <person name="Futagami T."/>
            <person name="Toyoda A."/>
            <person name="Takaki Y."/>
            <person name="Nishi S."/>
            <person name="Hori S."/>
            <person name="Arai W."/>
            <person name="Tsubouchi T."/>
            <person name="Morono Y."/>
            <person name="Uchiyama I."/>
            <person name="Ito T."/>
            <person name="Fujiyama A."/>
            <person name="Inagaki F."/>
            <person name="Takami H."/>
        </authorList>
    </citation>
    <scope>NUCLEOTIDE SEQUENCE</scope>
    <source>
        <strain evidence="1">Expedition CK06-06</strain>
    </source>
</reference>
<dbReference type="EMBL" id="BART01013690">
    <property type="protein sequence ID" value="GAG80005.1"/>
    <property type="molecule type" value="Genomic_DNA"/>
</dbReference>
<sequence>MITLHSLVISSIVFEKLLKSVVNSPLLFRA</sequence>
<gene>
    <name evidence="1" type="ORF">S01H4_27839</name>
</gene>
<protein>
    <submittedName>
        <fullName evidence="1">Uncharacterized protein</fullName>
    </submittedName>
</protein>
<name>X1AC71_9ZZZZ</name>
<accession>X1AC71</accession>
<organism evidence="1">
    <name type="scientific">marine sediment metagenome</name>
    <dbReference type="NCBI Taxonomy" id="412755"/>
    <lineage>
        <taxon>unclassified sequences</taxon>
        <taxon>metagenomes</taxon>
        <taxon>ecological metagenomes</taxon>
    </lineage>
</organism>
<evidence type="ECO:0000313" key="1">
    <source>
        <dbReference type="EMBL" id="GAG80005.1"/>
    </source>
</evidence>
<feature type="non-terminal residue" evidence="1">
    <location>
        <position position="30"/>
    </location>
</feature>